<dbReference type="EMBL" id="BMLW01000028">
    <property type="protein sequence ID" value="GGP17231.1"/>
    <property type="molecule type" value="Genomic_DNA"/>
</dbReference>
<keyword evidence="3" id="KW-1185">Reference proteome</keyword>
<accession>A0ABQ2P3G6</accession>
<dbReference type="InterPro" id="IPR006944">
    <property type="entry name" value="Phage/GTA_portal"/>
</dbReference>
<dbReference type="NCBIfam" id="TIGR01537">
    <property type="entry name" value="portal_HK97"/>
    <property type="match status" value="1"/>
</dbReference>
<name>A0ABQ2P3G6_9BACI</name>
<dbReference type="InterPro" id="IPR006427">
    <property type="entry name" value="Portal_HK97"/>
</dbReference>
<dbReference type="Pfam" id="PF04860">
    <property type="entry name" value="Phage_portal"/>
    <property type="match status" value="1"/>
</dbReference>
<feature type="compositionally biased region" description="Basic and acidic residues" evidence="1">
    <location>
        <begin position="387"/>
        <end position="405"/>
    </location>
</feature>
<comment type="caution">
    <text evidence="2">The sequence shown here is derived from an EMBL/GenBank/DDBJ whole genome shotgun (WGS) entry which is preliminary data.</text>
</comment>
<organism evidence="2 3">
    <name type="scientific">Oceanobacillus neutriphilus</name>
    <dbReference type="NCBI Taxonomy" id="531815"/>
    <lineage>
        <taxon>Bacteria</taxon>
        <taxon>Bacillati</taxon>
        <taxon>Bacillota</taxon>
        <taxon>Bacilli</taxon>
        <taxon>Bacillales</taxon>
        <taxon>Bacillaceae</taxon>
        <taxon>Oceanobacillus</taxon>
    </lineage>
</organism>
<evidence type="ECO:0000256" key="1">
    <source>
        <dbReference type="SAM" id="MobiDB-lite"/>
    </source>
</evidence>
<evidence type="ECO:0000313" key="2">
    <source>
        <dbReference type="EMBL" id="GGP17231.1"/>
    </source>
</evidence>
<feature type="region of interest" description="Disordered" evidence="1">
    <location>
        <begin position="386"/>
        <end position="405"/>
    </location>
</feature>
<sequence>MRFYQRIKQKVVGAYLGWQGKTYDFSNWVGRKFWGIDNSNLATNETIFSVITRLSNTLASLPLKMYQDYDVKHNQASDVLINNPNPNMHRSDFINKMEVSRNETGNGYAIIMRDIRFQPEALIPIDPSYVTPFINSDDESLWYEITGVGGTYYFHNMNMLHVKHITGASRWKGINPIEVLKNTLKYDRAVQEFSLSEMEKKDSFKIKYDANLDEEKQKRVTESFRDFYRENGGILFEEPGVEINRLERKYFASDTLKSEQITKTRVANVFNVPVSFLNESEGQSYSSNEQMMIQFVQMTLTPTTTQYEQEFNRKLLSEEDRKKGYYFKFNIMGLLRGDTAARTAFYQTMLRTGGMKPDEVRRFEDLPPVGGNADKLWVSGDLYPIDMDPKDRKTTSKGGENNEQK</sequence>
<dbReference type="Proteomes" id="UP000641206">
    <property type="component" value="Unassembled WGS sequence"/>
</dbReference>
<proteinExistence type="predicted"/>
<evidence type="ECO:0000313" key="3">
    <source>
        <dbReference type="Proteomes" id="UP000641206"/>
    </source>
</evidence>
<protein>
    <submittedName>
        <fullName evidence="2">Portal protein</fullName>
    </submittedName>
</protein>
<gene>
    <name evidence="2" type="ORF">GCM10011346_52300</name>
</gene>
<reference evidence="3" key="1">
    <citation type="journal article" date="2019" name="Int. J. Syst. Evol. Microbiol.">
        <title>The Global Catalogue of Microorganisms (GCM) 10K type strain sequencing project: providing services to taxonomists for standard genome sequencing and annotation.</title>
        <authorList>
            <consortium name="The Broad Institute Genomics Platform"/>
            <consortium name="The Broad Institute Genome Sequencing Center for Infectious Disease"/>
            <person name="Wu L."/>
            <person name="Ma J."/>
        </authorList>
    </citation>
    <scope>NUCLEOTIDE SEQUENCE [LARGE SCALE GENOMIC DNA]</scope>
    <source>
        <strain evidence="3">CGMCC 1.7693</strain>
    </source>
</reference>